<feature type="transmembrane region" description="Helical" evidence="14">
    <location>
        <begin position="148"/>
        <end position="169"/>
    </location>
</feature>
<evidence type="ECO:0000256" key="6">
    <source>
        <dbReference type="ARBA" id="ARBA00022679"/>
    </source>
</evidence>
<feature type="transmembrane region" description="Helical" evidence="14">
    <location>
        <begin position="341"/>
        <end position="365"/>
    </location>
</feature>
<evidence type="ECO:0000256" key="2">
    <source>
        <dbReference type="ARBA" id="ARBA00004922"/>
    </source>
</evidence>
<comment type="similarity">
    <text evidence="13">Belongs to the glycosyltransferase ALG3 family.</text>
</comment>
<keyword evidence="7 14" id="KW-0812">Transmembrane</keyword>
<dbReference type="AlphaFoldDB" id="A0A1L9U985"/>
<dbReference type="InterPro" id="IPR007873">
    <property type="entry name" value="Glycosyltransferase_ALG3"/>
</dbReference>
<dbReference type="OrthoDB" id="20028at2759"/>
<dbReference type="EC" id="2.4.1.258" evidence="3 14"/>
<dbReference type="PANTHER" id="PTHR12646:SF0">
    <property type="entry name" value="DOL-P-MAN:MAN(5)GLCNAC(2)-PP-DOL ALPHA-1,3-MANNOSYLTRANSFERASE"/>
    <property type="match status" value="1"/>
</dbReference>
<dbReference type="UniPathway" id="UPA00378"/>
<evidence type="ECO:0000313" key="15">
    <source>
        <dbReference type="EMBL" id="OJJ68182.1"/>
    </source>
</evidence>
<feature type="transmembrane region" description="Helical" evidence="14">
    <location>
        <begin position="269"/>
        <end position="290"/>
    </location>
</feature>
<feature type="transmembrane region" description="Helical" evidence="14">
    <location>
        <begin position="317"/>
        <end position="334"/>
    </location>
</feature>
<evidence type="ECO:0000256" key="8">
    <source>
        <dbReference type="ARBA" id="ARBA00022824"/>
    </source>
</evidence>
<keyword evidence="10 14" id="KW-0472">Membrane</keyword>
<evidence type="ECO:0000256" key="1">
    <source>
        <dbReference type="ARBA" id="ARBA00004477"/>
    </source>
</evidence>
<proteinExistence type="inferred from homology"/>
<comment type="pathway">
    <text evidence="2 14">Protein modification; protein glycosylation.</text>
</comment>
<evidence type="ECO:0000256" key="13">
    <source>
        <dbReference type="ARBA" id="ARBA00093457"/>
    </source>
</evidence>
<comment type="catalytic activity">
    <reaction evidence="12 14">
        <text>an alpha-D-Man-(1-&gt;2)-alpha-D-Man-(1-&gt;2)-alpha-D-Man-(1-&gt;3)-[alpha-D-Man-(1-&gt;6)]-beta-D-Man-(1-&gt;4)-beta-D-GlcNAc-(1-&gt;4)-alpha-D-GlcNAc-diphospho-di-trans,poly-cis-dolichol + a di-trans,poly-cis-dolichyl beta-D-mannosyl phosphate = an alpha-D-Man-(1-&gt;2)-alpha-D-Man-(1-&gt;2)-alpha-D-Man-(1-&gt;3)-[alpha-D-Man-(1-&gt;3)-alpha-D-Man-(1-&gt;6)]-beta-D-Man-(1-&gt;4)-beta-D-GlcNAc-(1-&gt;4)-alpha-D-GlcNAc-diphospho-di-trans,poly-cis-dolichol + a di-trans,poly-cis-dolichyl phosphate + H(+)</text>
        <dbReference type="Rhea" id="RHEA:29527"/>
        <dbReference type="Rhea" id="RHEA-COMP:19498"/>
        <dbReference type="Rhea" id="RHEA-COMP:19501"/>
        <dbReference type="Rhea" id="RHEA-COMP:19516"/>
        <dbReference type="Rhea" id="RHEA-COMP:19517"/>
        <dbReference type="ChEBI" id="CHEBI:15378"/>
        <dbReference type="ChEBI" id="CHEBI:57683"/>
        <dbReference type="ChEBI" id="CHEBI:58211"/>
        <dbReference type="ChEBI" id="CHEBI:132515"/>
        <dbReference type="ChEBI" id="CHEBI:132516"/>
        <dbReference type="EC" id="2.4.1.258"/>
    </reaction>
    <physiologicalReaction direction="left-to-right" evidence="12 14">
        <dbReference type="Rhea" id="RHEA:29528"/>
    </physiologicalReaction>
</comment>
<dbReference type="OMA" id="PERYGIH"/>
<sequence>MDWMRLLRDLCLNPRHTKWIAPLLVLGDAFLCALIIWKVPFPLLLLTDTEIDWTTYMQQISLYLSGERDYTLIKGSTGPLVYPAAHVYSYTFLYHLTDEGRDIFFGQIIFAVLYLITLVVVLCCYRQSGAPPYLLPLLVLSKRLHSVYVLRLFNDGLAALAMWTAILLFMDRKWTAAVAVWSTGVAIKMTLLLLAPAIAVVTVLSLSLGPSIRLGILAVLVQILLAIPFLQNNPAGYCSRAFELTRQFMFKWTVNWRFVGEELFLSKKFALALLAVHIVLLGAFAVTGWLRRSGSSLPVFIHNLLAGQHRTVSLSKPYIMTVMLSSLTIGLLCARSLHYQFFAYLSWATPFLLWRAGFHPILLYLFWAVQEWAWNTFPSTNLSSIVVVLSLAVQSFGVLANSAGAFDTIRSKPSGKEHVQ</sequence>
<feature type="transmembrane region" description="Helical" evidence="14">
    <location>
        <begin position="20"/>
        <end position="37"/>
    </location>
</feature>
<evidence type="ECO:0000256" key="9">
    <source>
        <dbReference type="ARBA" id="ARBA00022989"/>
    </source>
</evidence>
<evidence type="ECO:0000256" key="14">
    <source>
        <dbReference type="RuleBase" id="RU364047"/>
    </source>
</evidence>
<feature type="transmembrane region" description="Helical" evidence="14">
    <location>
        <begin position="212"/>
        <end position="230"/>
    </location>
</feature>
<keyword evidence="16" id="KW-1185">Reference proteome</keyword>
<keyword evidence="8 14" id="KW-0256">Endoplasmic reticulum</keyword>
<name>A0A1L9U985_ASPBC</name>
<evidence type="ECO:0000256" key="3">
    <source>
        <dbReference type="ARBA" id="ARBA00011964"/>
    </source>
</evidence>
<dbReference type="GO" id="GO:0052925">
    <property type="term" value="F:dol-P-Man:Man(5)GlcNAc(2)-PP-Dol alpha-1,3-mannosyltransferase activity"/>
    <property type="evidence" value="ECO:0007669"/>
    <property type="project" value="UniProtKB-EC"/>
</dbReference>
<evidence type="ECO:0000256" key="4">
    <source>
        <dbReference type="ARBA" id="ARBA00015561"/>
    </source>
</evidence>
<comment type="subcellular location">
    <subcellularLocation>
        <location evidence="1 14">Endoplasmic reticulum membrane</location>
        <topology evidence="1 14">Multi-pass membrane protein</topology>
    </subcellularLocation>
</comment>
<gene>
    <name evidence="15" type="ORF">ASPBRDRAFT_133660</name>
</gene>
<dbReference type="RefSeq" id="XP_067475431.1">
    <property type="nucleotide sequence ID" value="XM_067618536.1"/>
</dbReference>
<evidence type="ECO:0000256" key="5">
    <source>
        <dbReference type="ARBA" id="ARBA00022676"/>
    </source>
</evidence>
<accession>A0A1L9U985</accession>
<feature type="transmembrane region" description="Helical" evidence="14">
    <location>
        <begin position="80"/>
        <end position="96"/>
    </location>
</feature>
<dbReference type="EMBL" id="KV878691">
    <property type="protein sequence ID" value="OJJ68182.1"/>
    <property type="molecule type" value="Genomic_DNA"/>
</dbReference>
<evidence type="ECO:0000256" key="11">
    <source>
        <dbReference type="ARBA" id="ARBA00044743"/>
    </source>
</evidence>
<feature type="transmembrane region" description="Helical" evidence="14">
    <location>
        <begin position="176"/>
        <end position="206"/>
    </location>
</feature>
<organism evidence="15 16">
    <name type="scientific">Aspergillus brasiliensis (strain CBS 101740 / IMI 381727 / IBT 21946)</name>
    <dbReference type="NCBI Taxonomy" id="767769"/>
    <lineage>
        <taxon>Eukaryota</taxon>
        <taxon>Fungi</taxon>
        <taxon>Dikarya</taxon>
        <taxon>Ascomycota</taxon>
        <taxon>Pezizomycotina</taxon>
        <taxon>Eurotiomycetes</taxon>
        <taxon>Eurotiomycetidae</taxon>
        <taxon>Eurotiales</taxon>
        <taxon>Aspergillaceae</taxon>
        <taxon>Aspergillus</taxon>
        <taxon>Aspergillus subgen. Circumdati</taxon>
    </lineage>
</organism>
<dbReference type="VEuPathDB" id="FungiDB:ASPBRDRAFT_133660"/>
<dbReference type="GO" id="GO:0005789">
    <property type="term" value="C:endoplasmic reticulum membrane"/>
    <property type="evidence" value="ECO:0007669"/>
    <property type="project" value="UniProtKB-SubCell"/>
</dbReference>
<dbReference type="Proteomes" id="UP000184499">
    <property type="component" value="Unassembled WGS sequence"/>
</dbReference>
<keyword evidence="5 14" id="KW-0328">Glycosyltransferase</keyword>
<protein>
    <recommendedName>
        <fullName evidence="4 14">Dol-P-Man:Man(5)GlcNAc(2)-PP-Dol alpha-1,3-mannosyltransferase</fullName>
        <ecNumber evidence="3 14">2.4.1.258</ecNumber>
    </recommendedName>
    <alternativeName>
        <fullName evidence="14">Dol-P-Man-dependent alpha(1-3)-mannosyltransferase</fullName>
    </alternativeName>
</protein>
<dbReference type="PANTHER" id="PTHR12646">
    <property type="entry name" value="NOT56 - RELATED"/>
    <property type="match status" value="1"/>
</dbReference>
<dbReference type="Pfam" id="PF05208">
    <property type="entry name" value="ALG3"/>
    <property type="match status" value="1"/>
</dbReference>
<dbReference type="STRING" id="767769.A0A1L9U985"/>
<keyword evidence="9 14" id="KW-1133">Transmembrane helix</keyword>
<dbReference type="GeneID" id="93571024"/>
<evidence type="ECO:0000313" key="16">
    <source>
        <dbReference type="Proteomes" id="UP000184499"/>
    </source>
</evidence>
<feature type="transmembrane region" description="Helical" evidence="14">
    <location>
        <begin position="385"/>
        <end position="406"/>
    </location>
</feature>
<evidence type="ECO:0000256" key="10">
    <source>
        <dbReference type="ARBA" id="ARBA00023136"/>
    </source>
</evidence>
<evidence type="ECO:0000256" key="12">
    <source>
        <dbReference type="ARBA" id="ARBA00049506"/>
    </source>
</evidence>
<reference evidence="16" key="1">
    <citation type="journal article" date="2017" name="Genome Biol.">
        <title>Comparative genomics reveals high biological diversity and specific adaptations in the industrially and medically important fungal genus Aspergillus.</title>
        <authorList>
            <person name="de Vries R.P."/>
            <person name="Riley R."/>
            <person name="Wiebenga A."/>
            <person name="Aguilar-Osorio G."/>
            <person name="Amillis S."/>
            <person name="Uchima C.A."/>
            <person name="Anderluh G."/>
            <person name="Asadollahi M."/>
            <person name="Askin M."/>
            <person name="Barry K."/>
            <person name="Battaglia E."/>
            <person name="Bayram O."/>
            <person name="Benocci T."/>
            <person name="Braus-Stromeyer S.A."/>
            <person name="Caldana C."/>
            <person name="Canovas D."/>
            <person name="Cerqueira G.C."/>
            <person name="Chen F."/>
            <person name="Chen W."/>
            <person name="Choi C."/>
            <person name="Clum A."/>
            <person name="Dos Santos R.A."/>
            <person name="Damasio A.R."/>
            <person name="Diallinas G."/>
            <person name="Emri T."/>
            <person name="Fekete E."/>
            <person name="Flipphi M."/>
            <person name="Freyberg S."/>
            <person name="Gallo A."/>
            <person name="Gournas C."/>
            <person name="Habgood R."/>
            <person name="Hainaut M."/>
            <person name="Harispe M.L."/>
            <person name="Henrissat B."/>
            <person name="Hilden K.S."/>
            <person name="Hope R."/>
            <person name="Hossain A."/>
            <person name="Karabika E."/>
            <person name="Karaffa L."/>
            <person name="Karanyi Z."/>
            <person name="Krasevec N."/>
            <person name="Kuo A."/>
            <person name="Kusch H."/>
            <person name="LaButti K."/>
            <person name="Lagendijk E.L."/>
            <person name="Lapidus A."/>
            <person name="Levasseur A."/>
            <person name="Lindquist E."/>
            <person name="Lipzen A."/>
            <person name="Logrieco A.F."/>
            <person name="MacCabe A."/>
            <person name="Maekelae M.R."/>
            <person name="Malavazi I."/>
            <person name="Melin P."/>
            <person name="Meyer V."/>
            <person name="Mielnichuk N."/>
            <person name="Miskei M."/>
            <person name="Molnar A.P."/>
            <person name="Mule G."/>
            <person name="Ngan C.Y."/>
            <person name="Orejas M."/>
            <person name="Orosz E."/>
            <person name="Ouedraogo J.P."/>
            <person name="Overkamp K.M."/>
            <person name="Park H.-S."/>
            <person name="Perrone G."/>
            <person name="Piumi F."/>
            <person name="Punt P.J."/>
            <person name="Ram A.F."/>
            <person name="Ramon A."/>
            <person name="Rauscher S."/>
            <person name="Record E."/>
            <person name="Riano-Pachon D.M."/>
            <person name="Robert V."/>
            <person name="Roehrig J."/>
            <person name="Ruller R."/>
            <person name="Salamov A."/>
            <person name="Salih N.S."/>
            <person name="Samson R.A."/>
            <person name="Sandor E."/>
            <person name="Sanguinetti M."/>
            <person name="Schuetze T."/>
            <person name="Sepcic K."/>
            <person name="Shelest E."/>
            <person name="Sherlock G."/>
            <person name="Sophianopoulou V."/>
            <person name="Squina F.M."/>
            <person name="Sun H."/>
            <person name="Susca A."/>
            <person name="Todd R.B."/>
            <person name="Tsang A."/>
            <person name="Unkles S.E."/>
            <person name="van de Wiele N."/>
            <person name="van Rossen-Uffink D."/>
            <person name="Oliveira J.V."/>
            <person name="Vesth T.C."/>
            <person name="Visser J."/>
            <person name="Yu J.-H."/>
            <person name="Zhou M."/>
            <person name="Andersen M.R."/>
            <person name="Archer D.B."/>
            <person name="Baker S.E."/>
            <person name="Benoit I."/>
            <person name="Brakhage A.A."/>
            <person name="Braus G.H."/>
            <person name="Fischer R."/>
            <person name="Frisvad J.C."/>
            <person name="Goldman G.H."/>
            <person name="Houbraken J."/>
            <person name="Oakley B."/>
            <person name="Pocsi I."/>
            <person name="Scazzocchio C."/>
            <person name="Seiboth B."/>
            <person name="vanKuyk P.A."/>
            <person name="Wortman J."/>
            <person name="Dyer P.S."/>
            <person name="Grigoriev I.V."/>
        </authorList>
    </citation>
    <scope>NUCLEOTIDE SEQUENCE [LARGE SCALE GENOMIC DNA]</scope>
    <source>
        <strain evidence="16">CBS 101740 / IMI 381727 / IBT 21946</strain>
    </source>
</reference>
<keyword evidence="6 14" id="KW-0808">Transferase</keyword>
<comment type="function">
    <text evidence="11 14">Dol-P-Man:Man(5)GlcNAc(2)-PP-Dol alpha-1,3-mannosyltransferase that operates in the biosynthetic pathway of dolichol-linked oligosaccharides, the glycan precursors employed in protein asparagine (N)-glycosylation. The assembly of dolichol-linked oligosaccharides begins on the cytosolic side of the endoplasmic reticulum membrane and finishes in its lumen. The sequential addition of sugars to dolichol pyrophosphate produces dolichol-linked oligosaccharides containing fourteen sugars, including two GlcNAcs, nine mannoses and three glucoses. Once assembled, the oligosaccharide is transferred from the lipid to nascent proteins by oligosaccharyltransferases. In the lumen of the endoplasmic reticulum, adds the first dolichyl beta-D-mannosyl phosphate derived mannose in an alpha-1,3 linkage to Man(5)GlcNAc(2)-PP-dolichol to produce Man(6)GlcNAc(2)-PP-dolichol.</text>
</comment>
<evidence type="ECO:0000256" key="7">
    <source>
        <dbReference type="ARBA" id="ARBA00022692"/>
    </source>
</evidence>
<feature type="transmembrane region" description="Helical" evidence="14">
    <location>
        <begin position="108"/>
        <end position="128"/>
    </location>
</feature>